<comment type="similarity">
    <text evidence="1">Belongs to the UPF0246 family.</text>
</comment>
<organism evidence="2 3">
    <name type="scientific">Parvicella tangerina</name>
    <dbReference type="NCBI Taxonomy" id="2829795"/>
    <lineage>
        <taxon>Bacteria</taxon>
        <taxon>Pseudomonadati</taxon>
        <taxon>Bacteroidota</taxon>
        <taxon>Flavobacteriia</taxon>
        <taxon>Flavobacteriales</taxon>
        <taxon>Parvicellaceae</taxon>
        <taxon>Parvicella</taxon>
    </lineage>
</organism>
<dbReference type="RefSeq" id="WP_258541753.1">
    <property type="nucleotide sequence ID" value="NZ_OU015584.1"/>
</dbReference>
<dbReference type="NCBIfam" id="NF002542">
    <property type="entry name" value="PRK02101.1-3"/>
    <property type="match status" value="1"/>
</dbReference>
<gene>
    <name evidence="2" type="primary">yaaA</name>
    <name evidence="2" type="ORF">CRYO30217_01552</name>
</gene>
<dbReference type="InterPro" id="IPR005583">
    <property type="entry name" value="YaaA"/>
</dbReference>
<evidence type="ECO:0000256" key="1">
    <source>
        <dbReference type="HAMAP-Rule" id="MF_00652"/>
    </source>
</evidence>
<accession>A0A916NGS1</accession>
<evidence type="ECO:0000313" key="2">
    <source>
        <dbReference type="EMBL" id="CAG5081162.1"/>
    </source>
</evidence>
<keyword evidence="3" id="KW-1185">Reference proteome</keyword>
<dbReference type="GO" id="GO:0005829">
    <property type="term" value="C:cytosol"/>
    <property type="evidence" value="ECO:0007669"/>
    <property type="project" value="TreeGrafter"/>
</dbReference>
<dbReference type="Proteomes" id="UP000683507">
    <property type="component" value="Chromosome"/>
</dbReference>
<dbReference type="KEGG" id="ptan:CRYO30217_01552"/>
<dbReference type="GO" id="GO:0033194">
    <property type="term" value="P:response to hydroperoxide"/>
    <property type="evidence" value="ECO:0007669"/>
    <property type="project" value="TreeGrafter"/>
</dbReference>
<sequence length="253" mass="29458">MKIILSPAKSLDFENARIFEKEKTKPVFIEESEYLINKLKKYSSGKIKKLMNVSDNIAQLNFERFQSWEYPFPSHARQALFVFNGDAYRGLDANSFSDEEVVIANEKLRILSGLYGLLKPLDLMLPYRLEMGTPFKVTPTKSNLYKFWGTKLAEQLESEMNENEVLVNVASNEYSKALNLKNFNRRVITCSFKEEKNGDYKAIMTFAKRARGLMTRFIIQENINEPEHLKAFDLENYSFNESLSSENEFVFTR</sequence>
<evidence type="ECO:0000313" key="3">
    <source>
        <dbReference type="Proteomes" id="UP000683507"/>
    </source>
</evidence>
<dbReference type="EMBL" id="OU015584">
    <property type="protein sequence ID" value="CAG5081162.1"/>
    <property type="molecule type" value="Genomic_DNA"/>
</dbReference>
<dbReference type="HAMAP" id="MF_00652">
    <property type="entry name" value="UPF0246"/>
    <property type="match status" value="1"/>
</dbReference>
<dbReference type="Pfam" id="PF03883">
    <property type="entry name" value="H2O2_YaaD"/>
    <property type="match status" value="1"/>
</dbReference>
<proteinExistence type="inferred from homology"/>
<protein>
    <recommendedName>
        <fullName evidence="1">UPF0246 protein CRYO30217_01552</fullName>
    </recommendedName>
</protein>
<dbReference type="PANTHER" id="PTHR30283">
    <property type="entry name" value="PEROXIDE STRESS RESPONSE PROTEIN YAAA"/>
    <property type="match status" value="1"/>
</dbReference>
<dbReference type="PANTHER" id="PTHR30283:SF4">
    <property type="entry name" value="PEROXIDE STRESS RESISTANCE PROTEIN YAAA"/>
    <property type="match status" value="1"/>
</dbReference>
<name>A0A916NGS1_9FLAO</name>
<reference evidence="2" key="1">
    <citation type="submission" date="2021-04" db="EMBL/GenBank/DDBJ databases">
        <authorList>
            <person name="Rodrigo-Torres L."/>
            <person name="Arahal R. D."/>
            <person name="Lucena T."/>
        </authorList>
    </citation>
    <scope>NUCLEOTIDE SEQUENCE</scope>
    <source>
        <strain evidence="2">AS29M-1</strain>
    </source>
</reference>
<dbReference type="AlphaFoldDB" id="A0A916NGS1"/>